<dbReference type="Proteomes" id="UP000499080">
    <property type="component" value="Unassembled WGS sequence"/>
</dbReference>
<dbReference type="AlphaFoldDB" id="A0A4Y2WN61"/>
<comment type="caution">
    <text evidence="1">The sequence shown here is derived from an EMBL/GenBank/DDBJ whole genome shotgun (WGS) entry which is preliminary data.</text>
</comment>
<sequence length="78" mass="9320">MIVQWLCTSFLRRESAFRRHSRGRLRVTSAVDDHYFQLTARRHRTTTTPIHLISSLVAVPRRLIFRSSMLKGRLSRRR</sequence>
<keyword evidence="2" id="KW-1185">Reference proteome</keyword>
<feature type="non-terminal residue" evidence="1">
    <location>
        <position position="78"/>
    </location>
</feature>
<evidence type="ECO:0000313" key="1">
    <source>
        <dbReference type="EMBL" id="GBO38491.1"/>
    </source>
</evidence>
<accession>A0A4Y2WN61</accession>
<protein>
    <submittedName>
        <fullName evidence="1">Uncharacterized protein</fullName>
    </submittedName>
</protein>
<organism evidence="1 2">
    <name type="scientific">Araneus ventricosus</name>
    <name type="common">Orbweaver spider</name>
    <name type="synonym">Epeira ventricosa</name>
    <dbReference type="NCBI Taxonomy" id="182803"/>
    <lineage>
        <taxon>Eukaryota</taxon>
        <taxon>Metazoa</taxon>
        <taxon>Ecdysozoa</taxon>
        <taxon>Arthropoda</taxon>
        <taxon>Chelicerata</taxon>
        <taxon>Arachnida</taxon>
        <taxon>Araneae</taxon>
        <taxon>Araneomorphae</taxon>
        <taxon>Entelegynae</taxon>
        <taxon>Araneoidea</taxon>
        <taxon>Araneidae</taxon>
        <taxon>Araneus</taxon>
    </lineage>
</organism>
<dbReference type="EMBL" id="BGPR01063241">
    <property type="protein sequence ID" value="GBO38491.1"/>
    <property type="molecule type" value="Genomic_DNA"/>
</dbReference>
<proteinExistence type="predicted"/>
<reference evidence="1 2" key="1">
    <citation type="journal article" date="2019" name="Sci. Rep.">
        <title>Orb-weaving spider Araneus ventricosus genome elucidates the spidroin gene catalogue.</title>
        <authorList>
            <person name="Kono N."/>
            <person name="Nakamura H."/>
            <person name="Ohtoshi R."/>
            <person name="Moran D.A.P."/>
            <person name="Shinohara A."/>
            <person name="Yoshida Y."/>
            <person name="Fujiwara M."/>
            <person name="Mori M."/>
            <person name="Tomita M."/>
            <person name="Arakawa K."/>
        </authorList>
    </citation>
    <scope>NUCLEOTIDE SEQUENCE [LARGE SCALE GENOMIC DNA]</scope>
</reference>
<name>A0A4Y2WN61_ARAVE</name>
<evidence type="ECO:0000313" key="2">
    <source>
        <dbReference type="Proteomes" id="UP000499080"/>
    </source>
</evidence>
<gene>
    <name evidence="1" type="ORF">AVEN_226771_1</name>
</gene>